<dbReference type="InterPro" id="IPR050767">
    <property type="entry name" value="Sel1_AlgK"/>
</dbReference>
<dbReference type="InterPro" id="IPR006597">
    <property type="entry name" value="Sel1-like"/>
</dbReference>
<evidence type="ECO:0000256" key="1">
    <source>
        <dbReference type="SAM" id="SignalP"/>
    </source>
</evidence>
<reference evidence="3 4" key="1">
    <citation type="submission" date="2019-11" db="EMBL/GenBank/DDBJ databases">
        <authorList>
            <person name="An D."/>
        </authorList>
    </citation>
    <scope>NUCLEOTIDE SEQUENCE [LARGE SCALE GENOMIC DNA]</scope>
    <source>
        <strain evidence="3 4">YIM 103518</strain>
    </source>
</reference>
<dbReference type="AlphaFoldDB" id="A0A6L6GF88"/>
<proteinExistence type="predicted"/>
<gene>
    <name evidence="3" type="ORF">GIX10_06490</name>
    <name evidence="2" type="ORF">SKM51_09085</name>
</gene>
<dbReference type="EMBL" id="JAXHPL010000048">
    <property type="protein sequence ID" value="MDY6487341.1"/>
    <property type="molecule type" value="Genomic_DNA"/>
</dbReference>
<evidence type="ECO:0000313" key="5">
    <source>
        <dbReference type="Proteomes" id="UP001278995"/>
    </source>
</evidence>
<dbReference type="Pfam" id="PF08238">
    <property type="entry name" value="Sel1"/>
    <property type="match status" value="3"/>
</dbReference>
<keyword evidence="1" id="KW-0732">Signal</keyword>
<protein>
    <submittedName>
        <fullName evidence="3">Sel1 repeat family protein</fullName>
    </submittedName>
    <submittedName>
        <fullName evidence="2">Tetratricopeptide repeat protein</fullName>
    </submittedName>
</protein>
<evidence type="ECO:0000313" key="4">
    <source>
        <dbReference type="Proteomes" id="UP000473854"/>
    </source>
</evidence>
<dbReference type="SMART" id="SM00671">
    <property type="entry name" value="SEL1"/>
    <property type="match status" value="4"/>
</dbReference>
<dbReference type="PANTHER" id="PTHR11102:SF160">
    <property type="entry name" value="ERAD-ASSOCIATED E3 UBIQUITIN-PROTEIN LIGASE COMPONENT HRD3"/>
    <property type="match status" value="1"/>
</dbReference>
<dbReference type="InterPro" id="IPR011990">
    <property type="entry name" value="TPR-like_helical_dom_sf"/>
</dbReference>
<dbReference type="PANTHER" id="PTHR11102">
    <property type="entry name" value="SEL-1-LIKE PROTEIN"/>
    <property type="match status" value="1"/>
</dbReference>
<dbReference type="Proteomes" id="UP001278995">
    <property type="component" value="Unassembled WGS sequence"/>
</dbReference>
<dbReference type="SUPFAM" id="SSF81901">
    <property type="entry name" value="HCP-like"/>
    <property type="match status" value="1"/>
</dbReference>
<evidence type="ECO:0000313" key="3">
    <source>
        <dbReference type="EMBL" id="MTD11086.1"/>
    </source>
</evidence>
<comment type="caution">
    <text evidence="3">The sequence shown here is derived from an EMBL/GenBank/DDBJ whole genome shotgun (WGS) entry which is preliminary data.</text>
</comment>
<accession>A0A6L6GF88</accession>
<dbReference type="Proteomes" id="UP000473854">
    <property type="component" value="Unassembled WGS sequence"/>
</dbReference>
<reference evidence="2 5" key="2">
    <citation type="submission" date="2023-11" db="EMBL/GenBank/DDBJ databases">
        <title>The common occurrence of Acinetobacte faecalis in cattle feces and its emended description.</title>
        <authorList>
            <person name="Kyselkova M."/>
            <person name="Xanthopoulou K."/>
            <person name="Shestivska V."/>
            <person name="Spanelova P."/>
            <person name="Maixnerova M."/>
            <person name="Higgins P.G."/>
            <person name="Nemec A."/>
        </authorList>
    </citation>
    <scope>NUCLEOTIDE SEQUENCE [LARGE SCALE GENOMIC DNA]</scope>
    <source>
        <strain evidence="2 5">ANC 7483</strain>
    </source>
</reference>
<dbReference type="EMBL" id="WLYL01000015">
    <property type="protein sequence ID" value="MTD11086.1"/>
    <property type="molecule type" value="Genomic_DNA"/>
</dbReference>
<sequence length="267" mass="28485">MKKILLASLIAVSSQFALADNAPQVDPAFAKIETLVKAKNFNEAYKELDKLAQTGNAQAIYDLGFLTQAGQGTTKNDAKALELFKQSADKGYPTANYLLGKTYISGGLGVKPDQKTAINYLEKAAKQGIEEANVDLAALYLGENKDASTKKALKLLDPLVKKGNPQALHLRALYDINTGMKEKKDASVKAGLDSIQALAQKGYVPALMEVGNILATGKLVKQNLPEAKKIFGMLAEKNVPHAKEALDAVTNLMAQQAKAPASTAKKG</sequence>
<dbReference type="Gene3D" id="1.25.40.10">
    <property type="entry name" value="Tetratricopeptide repeat domain"/>
    <property type="match status" value="1"/>
</dbReference>
<feature type="signal peptide" evidence="1">
    <location>
        <begin position="1"/>
        <end position="19"/>
    </location>
</feature>
<dbReference type="RefSeq" id="WP_154772695.1">
    <property type="nucleotide sequence ID" value="NZ_JAXHPI010000049.1"/>
</dbReference>
<name>A0A6L6GF88_9GAMM</name>
<evidence type="ECO:0000313" key="2">
    <source>
        <dbReference type="EMBL" id="MDY6487341.1"/>
    </source>
</evidence>
<organism evidence="3 4">
    <name type="scientific">Acinetobacter faecalis</name>
    <dbReference type="NCBI Taxonomy" id="2665161"/>
    <lineage>
        <taxon>Bacteria</taxon>
        <taxon>Pseudomonadati</taxon>
        <taxon>Pseudomonadota</taxon>
        <taxon>Gammaproteobacteria</taxon>
        <taxon>Moraxellales</taxon>
        <taxon>Moraxellaceae</taxon>
        <taxon>Acinetobacter</taxon>
    </lineage>
</organism>
<feature type="chain" id="PRO_5026872098" evidence="1">
    <location>
        <begin position="20"/>
        <end position="267"/>
    </location>
</feature>